<dbReference type="InterPro" id="IPR029464">
    <property type="entry name" value="HSDR_N"/>
</dbReference>
<dbReference type="Pfam" id="PF13588">
    <property type="entry name" value="HSDR_N_2"/>
    <property type="match status" value="1"/>
</dbReference>
<evidence type="ECO:0000259" key="1">
    <source>
        <dbReference type="Pfam" id="PF13588"/>
    </source>
</evidence>
<sequence>METDLQNEISKLSTKISEKLDKVESEEATKTAFVLPFIRLILGYDHTDPEEVVPEFTADVGIKKGEKVDYAIIIDDKPVILMECKPAHSNLDKEHASQLYRYFSVTEAKFGILTNGIVYKFFTDIDEPNKMDKKPFFEIDLKHIKDSDIVELNQFTKSSFDMDNILESASELKYKGEIKKIMAEQLKEPSSEFVRFFAKKVYSKRLTKNTEAVFTELTKSAIKQFINERVEERLKTALASDGSDEETEEKIELKPKKDEIVTTEEEWEGYYIVKSILSKIVNPERVTIRDRKRYCGVLLDNNKYKVLCRMHFNGKQKYIGLFDKKEKRQSGAKIEDKIPIDNLNEIYQHAERLRNTAKIYIE</sequence>
<name>A0A2H4VA87_9EURY</name>
<dbReference type="AlphaFoldDB" id="A0A2H4VA87"/>
<feature type="domain" description="Type I restriction enzyme R protein N-terminal" evidence="1">
    <location>
        <begin position="49"/>
        <end position="127"/>
    </location>
</feature>
<gene>
    <name evidence="2" type="ORF">BK007_02415</name>
    <name evidence="3" type="ORF">HG719_09610</name>
</gene>
<keyword evidence="2" id="KW-0540">Nuclease</keyword>
<keyword evidence="2" id="KW-0378">Hydrolase</keyword>
<evidence type="ECO:0000313" key="4">
    <source>
        <dbReference type="Proteomes" id="UP000232806"/>
    </source>
</evidence>
<reference evidence="2 4" key="1">
    <citation type="submission" date="2016-10" db="EMBL/GenBank/DDBJ databases">
        <title>Comparative genomics between deep and shallow subseafloor isolates.</title>
        <authorList>
            <person name="Ishii S."/>
            <person name="Miller J.R."/>
            <person name="Sutton G."/>
            <person name="Suzuki S."/>
            <person name="Methe B."/>
            <person name="Inagaki F."/>
            <person name="Imachi H."/>
        </authorList>
    </citation>
    <scope>NUCLEOTIDE SEQUENCE [LARGE SCALE GENOMIC DNA]</scope>
    <source>
        <strain evidence="2 4">MO-MB1</strain>
    </source>
</reference>
<keyword evidence="2" id="KW-0255">Endonuclease</keyword>
<dbReference type="GeneID" id="35120409"/>
<dbReference type="EMBL" id="CP017766">
    <property type="protein sequence ID" value="AUB54983.1"/>
    <property type="molecule type" value="Genomic_DNA"/>
</dbReference>
<dbReference type="GO" id="GO:0004519">
    <property type="term" value="F:endonuclease activity"/>
    <property type="evidence" value="ECO:0007669"/>
    <property type="project" value="UniProtKB-KW"/>
</dbReference>
<protein>
    <submittedName>
        <fullName evidence="2">Restriction endonuclease</fullName>
    </submittedName>
</protein>
<dbReference type="OrthoDB" id="330911at2157"/>
<accession>A0A2H4VA87</accession>
<evidence type="ECO:0000313" key="3">
    <source>
        <dbReference type="EMBL" id="NMO10073.1"/>
    </source>
</evidence>
<organism evidence="2 4">
    <name type="scientific">Methanobacterium subterraneum</name>
    <dbReference type="NCBI Taxonomy" id="59277"/>
    <lineage>
        <taxon>Archaea</taxon>
        <taxon>Methanobacteriati</taxon>
        <taxon>Methanobacteriota</taxon>
        <taxon>Methanomada group</taxon>
        <taxon>Methanobacteria</taxon>
        <taxon>Methanobacteriales</taxon>
        <taxon>Methanobacteriaceae</taxon>
        <taxon>Methanobacterium</taxon>
    </lineage>
</organism>
<dbReference type="RefSeq" id="WP_100904963.1">
    <property type="nucleotide sequence ID" value="NZ_CP017766.1"/>
</dbReference>
<dbReference type="Proteomes" id="UP000232806">
    <property type="component" value="Chromosome"/>
</dbReference>
<dbReference type="InterPro" id="IPR017035">
    <property type="entry name" value="UCP035009_HsdR_All3000-type"/>
</dbReference>
<dbReference type="EMBL" id="JABBYL010000033">
    <property type="protein sequence ID" value="NMO10073.1"/>
    <property type="molecule type" value="Genomic_DNA"/>
</dbReference>
<dbReference type="Proteomes" id="UP000591058">
    <property type="component" value="Unassembled WGS sequence"/>
</dbReference>
<dbReference type="PIRSF" id="PIRSF035009">
    <property type="entry name" value="UCP035009_HSDR_N"/>
    <property type="match status" value="1"/>
</dbReference>
<proteinExistence type="predicted"/>
<evidence type="ECO:0000313" key="2">
    <source>
        <dbReference type="EMBL" id="AUB54983.1"/>
    </source>
</evidence>
<reference evidence="3 5" key="2">
    <citation type="submission" date="2020-04" db="EMBL/GenBank/DDBJ databases">
        <title>Draft genome of Methanobacterium subterraneum isolated from animal feces.</title>
        <authorList>
            <person name="Ouboter H.T."/>
            <person name="Berger S."/>
            <person name="Gungor E."/>
            <person name="Jetten M.S.M."/>
            <person name="Welte C.U."/>
        </authorList>
    </citation>
    <scope>NUCLEOTIDE SEQUENCE [LARGE SCALE GENOMIC DNA]</scope>
    <source>
        <strain evidence="3">HO_2020</strain>
    </source>
</reference>
<evidence type="ECO:0000313" key="5">
    <source>
        <dbReference type="Proteomes" id="UP000591058"/>
    </source>
</evidence>